<dbReference type="AlphaFoldDB" id="A0A2M6UKY8"/>
<evidence type="ECO:0000313" key="2">
    <source>
        <dbReference type="Proteomes" id="UP000228930"/>
    </source>
</evidence>
<gene>
    <name evidence="1" type="ORF">TSA1_34500</name>
</gene>
<keyword evidence="2" id="KW-1185">Reference proteome</keyword>
<reference evidence="1 2" key="1">
    <citation type="submission" date="2015-06" db="EMBL/GenBank/DDBJ databases">
        <title>Comparative genome analysis of nirS-carrying Bradyrhizobium sp. strains.</title>
        <authorList>
            <person name="Ishii S."/>
            <person name="Jang J."/>
            <person name="Nishizawa T."/>
            <person name="Senoo K."/>
        </authorList>
    </citation>
    <scope>NUCLEOTIDE SEQUENCE [LARGE SCALE GENOMIC DNA]</scope>
    <source>
        <strain evidence="1 2">TSA1</strain>
    </source>
</reference>
<dbReference type="Proteomes" id="UP000228930">
    <property type="component" value="Unassembled WGS sequence"/>
</dbReference>
<sequence>MPTPAFVILKEAVLPDEMVLVDTLRRRHPDLSWDPGSTAQSNRRPDEAIFIRAGDRLMAVMSLPAPIPIDLQDWQRATRHWPEALEAVTSHQAHLVVSSLGSASEGAEPPLDVMQDARLTTAAVGGLIEVLPACLGVLWQGKVARSSAHWEEASRRAFAPAPDHPFELWIETIFYRSGNSLGAYTEGLSAFIGREIEFEVDGLDQEAIARRVDAFASYLIANGIDENTEDGKVYRDHGELGNFILWHRMSRFGARPVISFSSPLNPATTKVYPIIPRSIASNHPLLILLAQLGLFDPAQPENLVRLRPDHYISEVRVALLDDELTKALTTMMTVEGYGEADTDARRALARRDMALARSLLEPWGKKVDTLLQACQLGLHLRDIHLFVPAPPQFVGGGVH</sequence>
<evidence type="ECO:0000313" key="1">
    <source>
        <dbReference type="EMBL" id="PIT05284.1"/>
    </source>
</evidence>
<dbReference type="RefSeq" id="WP_100180387.1">
    <property type="nucleotide sequence ID" value="NZ_LFJC01000003.1"/>
</dbReference>
<proteinExistence type="predicted"/>
<accession>A0A2M6UKY8</accession>
<dbReference type="EMBL" id="LFJC01000003">
    <property type="protein sequence ID" value="PIT05284.1"/>
    <property type="molecule type" value="Genomic_DNA"/>
</dbReference>
<name>A0A2M6UKY8_9BRAD</name>
<organism evidence="1 2">
    <name type="scientific">Bradyrhizobium nitroreducens</name>
    <dbReference type="NCBI Taxonomy" id="709803"/>
    <lineage>
        <taxon>Bacteria</taxon>
        <taxon>Pseudomonadati</taxon>
        <taxon>Pseudomonadota</taxon>
        <taxon>Alphaproteobacteria</taxon>
        <taxon>Hyphomicrobiales</taxon>
        <taxon>Nitrobacteraceae</taxon>
        <taxon>Bradyrhizobium</taxon>
    </lineage>
</organism>
<protein>
    <submittedName>
        <fullName evidence="1">Uncharacterized protein</fullName>
    </submittedName>
</protein>
<comment type="caution">
    <text evidence="1">The sequence shown here is derived from an EMBL/GenBank/DDBJ whole genome shotgun (WGS) entry which is preliminary data.</text>
</comment>